<keyword evidence="2" id="KW-1133">Transmembrane helix</keyword>
<dbReference type="EMBL" id="JAHLQT010026473">
    <property type="protein sequence ID" value="KAG7163239.1"/>
    <property type="molecule type" value="Genomic_DNA"/>
</dbReference>
<dbReference type="InterPro" id="IPR036465">
    <property type="entry name" value="vWFA_dom_sf"/>
</dbReference>
<sequence length="927" mass="101338">MIANGSSLLFNATNNKVYFGDVTIVVPETWACDGVTDISTNSMGLGWADSHLRIGPTHVLFKDNPWTQQPRRCGQPGDFIYFSHNFILSNTSVKSSGKLLVHEWAKFRWGVFEEYGHPSDPIYPSTYHTAVGVFNPNYCSDEKISGTFRSSQNTFQDTSFSVVKAEPGDIIVFVLDYSSTMGQFIEMIATNNTKVGLVIFNNNWVDGYPLLTLDTVANRQALTSVIKNLLIPSGNKNLLIGISKAADILETVGRGTIALVTENLSEYTPNPAVVSAAKGHRVVPILYPCNTTVPQNMYDDLATIVPGTSVLTVFNKLDKFQVGNADYVFQSVSNYETLMEHLLTLGGNSIVVVAKQSCSSLQCLMILPVANSTQYESDFLIEVLHSTSENPTFYNVAITGPANSIHTGDSTTYTSLVSKFESLQDGNYFVNVSRLFSVTSVNTSLLATPKTNMSSFHVLVWSTDGLSNLIYTTTSVPTLFVMVTQMWRHVLHANVTAVITHKNGETVTLKLYDNGIGGDTTGNDGIYSAYLVGLNVNVDVSITVTATDNGGQARLLGLAAGSAPVTDQACCGSKLIIPTELLDDPGSFTVSSLGVAGRTAGKQPNSLPPAQITDLKSSQAGYSVLLTFTAPGDQLDQGRATSYIIQYQVYENNQIQQVNKTDKGTDTTVQFSLLPPYCDTLYTFTVIAISSQGTANNVSNEVRNQGLCSVPTPNLTKGEIAGIVIGSLLGFIIIIIIIYLCLKRDHLEDVWLWQMLTCRCIRNKKDDSTVYNKPPPKLAAKRSDIIRSNTSGNSEPIRTISDLYTKPNLHAKREIRKNRQEDMDDGGFGEHLRRSENIQMNAISDNSSQRSSPYPNPYNTHSTMPINQVGLPSATNPNYGYAIKQKSYMTNRPLEDSDDGSHDNFAYDGYSGNGLQPPRKPRVNTQV</sequence>
<feature type="transmembrane region" description="Helical" evidence="2">
    <location>
        <begin position="720"/>
        <end position="742"/>
    </location>
</feature>
<feature type="region of interest" description="Disordered" evidence="1">
    <location>
        <begin position="891"/>
        <end position="927"/>
    </location>
</feature>
<evidence type="ECO:0000313" key="4">
    <source>
        <dbReference type="EMBL" id="KAG7163239.1"/>
    </source>
</evidence>
<dbReference type="Gene3D" id="2.60.40.10">
    <property type="entry name" value="Immunoglobulins"/>
    <property type="match status" value="1"/>
</dbReference>
<dbReference type="SUPFAM" id="SSF53300">
    <property type="entry name" value="vWA-like"/>
    <property type="match status" value="1"/>
</dbReference>
<dbReference type="InterPro" id="IPR013642">
    <property type="entry name" value="CLCA_N"/>
</dbReference>
<dbReference type="Proteomes" id="UP000747542">
    <property type="component" value="Unassembled WGS sequence"/>
</dbReference>
<dbReference type="Pfam" id="PF08434">
    <property type="entry name" value="CLCA"/>
    <property type="match status" value="1"/>
</dbReference>
<comment type="caution">
    <text evidence="4">The sequence shown here is derived from an EMBL/GenBank/DDBJ whole genome shotgun (WGS) entry which is preliminary data.</text>
</comment>
<feature type="domain" description="Fibronectin type-III" evidence="3">
    <location>
        <begin position="608"/>
        <end position="713"/>
    </location>
</feature>
<evidence type="ECO:0000313" key="5">
    <source>
        <dbReference type="Proteomes" id="UP000747542"/>
    </source>
</evidence>
<dbReference type="AlphaFoldDB" id="A0A8J5K1C7"/>
<evidence type="ECO:0000256" key="2">
    <source>
        <dbReference type="SAM" id="Phobius"/>
    </source>
</evidence>
<dbReference type="InterPro" id="IPR036116">
    <property type="entry name" value="FN3_sf"/>
</dbReference>
<feature type="compositionally biased region" description="Basic and acidic residues" evidence="1">
    <location>
        <begin position="893"/>
        <end position="902"/>
    </location>
</feature>
<proteinExistence type="predicted"/>
<reference evidence="4" key="1">
    <citation type="journal article" date="2021" name="Sci. Adv.">
        <title>The American lobster genome reveals insights on longevity, neural, and immune adaptations.</title>
        <authorList>
            <person name="Polinski J.M."/>
            <person name="Zimin A.V."/>
            <person name="Clark K.F."/>
            <person name="Kohn A.B."/>
            <person name="Sadowski N."/>
            <person name="Timp W."/>
            <person name="Ptitsyn A."/>
            <person name="Khanna P."/>
            <person name="Romanova D.Y."/>
            <person name="Williams P."/>
            <person name="Greenwood S.J."/>
            <person name="Moroz L.L."/>
            <person name="Walt D.R."/>
            <person name="Bodnar A.G."/>
        </authorList>
    </citation>
    <scope>NUCLEOTIDE SEQUENCE</scope>
    <source>
        <strain evidence="4">GMGI-L3</strain>
    </source>
</reference>
<dbReference type="Gene3D" id="3.40.50.410">
    <property type="entry name" value="von Willebrand factor, type A domain"/>
    <property type="match status" value="1"/>
</dbReference>
<dbReference type="SUPFAM" id="SSF49265">
    <property type="entry name" value="Fibronectin type III"/>
    <property type="match status" value="1"/>
</dbReference>
<organism evidence="4 5">
    <name type="scientific">Homarus americanus</name>
    <name type="common">American lobster</name>
    <dbReference type="NCBI Taxonomy" id="6706"/>
    <lineage>
        <taxon>Eukaryota</taxon>
        <taxon>Metazoa</taxon>
        <taxon>Ecdysozoa</taxon>
        <taxon>Arthropoda</taxon>
        <taxon>Crustacea</taxon>
        <taxon>Multicrustacea</taxon>
        <taxon>Malacostraca</taxon>
        <taxon>Eumalacostraca</taxon>
        <taxon>Eucarida</taxon>
        <taxon>Decapoda</taxon>
        <taxon>Pleocyemata</taxon>
        <taxon>Astacidea</taxon>
        <taxon>Nephropoidea</taxon>
        <taxon>Nephropidae</taxon>
        <taxon>Homarus</taxon>
    </lineage>
</organism>
<accession>A0A8J5K1C7</accession>
<dbReference type="GO" id="GO:0032991">
    <property type="term" value="C:protein-containing complex"/>
    <property type="evidence" value="ECO:0007669"/>
    <property type="project" value="UniProtKB-ARBA"/>
</dbReference>
<keyword evidence="2" id="KW-0812">Transmembrane</keyword>
<dbReference type="InterPro" id="IPR003961">
    <property type="entry name" value="FN3_dom"/>
</dbReference>
<dbReference type="PROSITE" id="PS50853">
    <property type="entry name" value="FN3"/>
    <property type="match status" value="1"/>
</dbReference>
<feature type="region of interest" description="Disordered" evidence="1">
    <location>
        <begin position="811"/>
        <end position="830"/>
    </location>
</feature>
<evidence type="ECO:0000259" key="3">
    <source>
        <dbReference type="PROSITE" id="PS50853"/>
    </source>
</evidence>
<gene>
    <name evidence="4" type="primary">Clca1-L3</name>
    <name evidence="4" type="ORF">Hamer_G004344</name>
</gene>
<dbReference type="InterPro" id="IPR013783">
    <property type="entry name" value="Ig-like_fold"/>
</dbReference>
<evidence type="ECO:0000256" key="1">
    <source>
        <dbReference type="SAM" id="MobiDB-lite"/>
    </source>
</evidence>
<name>A0A8J5K1C7_HOMAM</name>
<protein>
    <submittedName>
        <fullName evidence="4">Calcium-activated chloride channel regulator 1-like 3</fullName>
    </submittedName>
</protein>
<feature type="compositionally biased region" description="Polar residues" evidence="1">
    <location>
        <begin position="842"/>
        <end position="866"/>
    </location>
</feature>
<dbReference type="NCBIfam" id="NF041940">
    <property type="entry name" value="choice_anch_X"/>
    <property type="match status" value="1"/>
</dbReference>
<feature type="region of interest" description="Disordered" evidence="1">
    <location>
        <begin position="842"/>
        <end position="871"/>
    </location>
</feature>
<dbReference type="CDD" id="cd00063">
    <property type="entry name" value="FN3"/>
    <property type="match status" value="1"/>
</dbReference>
<keyword evidence="5" id="KW-1185">Reference proteome</keyword>
<keyword evidence="2" id="KW-0472">Membrane</keyword>